<dbReference type="EMBL" id="GBXM01040645">
    <property type="protein sequence ID" value="JAH67932.1"/>
    <property type="molecule type" value="Transcribed_RNA"/>
</dbReference>
<protein>
    <submittedName>
        <fullName evidence="1">Uncharacterized protein</fullName>
    </submittedName>
</protein>
<proteinExistence type="predicted"/>
<dbReference type="AlphaFoldDB" id="A0A0E9UQ35"/>
<evidence type="ECO:0000313" key="1">
    <source>
        <dbReference type="EMBL" id="JAH67932.1"/>
    </source>
</evidence>
<reference evidence="1" key="2">
    <citation type="journal article" date="2015" name="Fish Shellfish Immunol.">
        <title>Early steps in the European eel (Anguilla anguilla)-Vibrio vulnificus interaction in the gills: Role of the RtxA13 toxin.</title>
        <authorList>
            <person name="Callol A."/>
            <person name="Pajuelo D."/>
            <person name="Ebbesson L."/>
            <person name="Teles M."/>
            <person name="MacKenzie S."/>
            <person name="Amaro C."/>
        </authorList>
    </citation>
    <scope>NUCLEOTIDE SEQUENCE</scope>
</reference>
<accession>A0A0E9UQ35</accession>
<sequence length="30" mass="3593">MCHNNCNNMERLFCDCLIMFSSNVMCCFRI</sequence>
<name>A0A0E9UQ35_ANGAN</name>
<organism evidence="1">
    <name type="scientific">Anguilla anguilla</name>
    <name type="common">European freshwater eel</name>
    <name type="synonym">Muraena anguilla</name>
    <dbReference type="NCBI Taxonomy" id="7936"/>
    <lineage>
        <taxon>Eukaryota</taxon>
        <taxon>Metazoa</taxon>
        <taxon>Chordata</taxon>
        <taxon>Craniata</taxon>
        <taxon>Vertebrata</taxon>
        <taxon>Euteleostomi</taxon>
        <taxon>Actinopterygii</taxon>
        <taxon>Neopterygii</taxon>
        <taxon>Teleostei</taxon>
        <taxon>Anguilliformes</taxon>
        <taxon>Anguillidae</taxon>
        <taxon>Anguilla</taxon>
    </lineage>
</organism>
<reference evidence="1" key="1">
    <citation type="submission" date="2014-11" db="EMBL/GenBank/DDBJ databases">
        <authorList>
            <person name="Amaro Gonzalez C."/>
        </authorList>
    </citation>
    <scope>NUCLEOTIDE SEQUENCE</scope>
</reference>